<gene>
    <name evidence="1" type="ORF">FW778_10265</name>
</gene>
<evidence type="ECO:0008006" key="3">
    <source>
        <dbReference type="Google" id="ProtNLM"/>
    </source>
</evidence>
<dbReference type="Proteomes" id="UP000326903">
    <property type="component" value="Unassembled WGS sequence"/>
</dbReference>
<sequence>MKKLFTLIVIIFIATSFNYPQGSREVLKKMHDKYAGKWYKTFSFNQTTEIYHNDSLKRTETWYENIKFPNDFRIDFGNPGSGNAVIFKNDSSYLFRNSERTSVRPNDDDLLFLLGGMYFYPFDSVLAKMNSFGYDLNKFHENIWKGVAVYVIGADKNQDSVNQIWIEKENLNPVRLLKYVNNTKEEALFENHVKLDSGFTETLVYFYINNKLIQVEKYHDLKANVEINPAIFDIENFVKLKL</sequence>
<evidence type="ECO:0000313" key="1">
    <source>
        <dbReference type="EMBL" id="KAA9039208.1"/>
    </source>
</evidence>
<evidence type="ECO:0000313" key="2">
    <source>
        <dbReference type="Proteomes" id="UP000326903"/>
    </source>
</evidence>
<keyword evidence="2" id="KW-1185">Reference proteome</keyword>
<name>A0A5J5II09_9BACT</name>
<dbReference type="RefSeq" id="WP_150414617.1">
    <property type="nucleotide sequence ID" value="NZ_VYQF01000002.1"/>
</dbReference>
<protein>
    <recommendedName>
        <fullName evidence="3">Outer membrane lipoprotein-sorting protein</fullName>
    </recommendedName>
</protein>
<accession>A0A5J5II09</accession>
<dbReference type="EMBL" id="VYQF01000002">
    <property type="protein sequence ID" value="KAA9039208.1"/>
    <property type="molecule type" value="Genomic_DNA"/>
</dbReference>
<dbReference type="AlphaFoldDB" id="A0A5J5II09"/>
<reference evidence="1 2" key="1">
    <citation type="submission" date="2019-09" db="EMBL/GenBank/DDBJ databases">
        <title>Draft genome sequence of Ginsengibacter sp. BR5-29.</title>
        <authorList>
            <person name="Im W.-T."/>
        </authorList>
    </citation>
    <scope>NUCLEOTIDE SEQUENCE [LARGE SCALE GENOMIC DNA]</scope>
    <source>
        <strain evidence="1 2">BR5-29</strain>
    </source>
</reference>
<comment type="caution">
    <text evidence="1">The sequence shown here is derived from an EMBL/GenBank/DDBJ whole genome shotgun (WGS) entry which is preliminary data.</text>
</comment>
<proteinExistence type="predicted"/>
<organism evidence="1 2">
    <name type="scientific">Ginsengibacter hankyongi</name>
    <dbReference type="NCBI Taxonomy" id="2607284"/>
    <lineage>
        <taxon>Bacteria</taxon>
        <taxon>Pseudomonadati</taxon>
        <taxon>Bacteroidota</taxon>
        <taxon>Chitinophagia</taxon>
        <taxon>Chitinophagales</taxon>
        <taxon>Chitinophagaceae</taxon>
        <taxon>Ginsengibacter</taxon>
    </lineage>
</organism>